<accession>A0A6C0E194</accession>
<dbReference type="EMBL" id="MN739710">
    <property type="protein sequence ID" value="QHT22482.1"/>
    <property type="molecule type" value="Genomic_DNA"/>
</dbReference>
<reference evidence="1" key="1">
    <citation type="journal article" date="2020" name="Nature">
        <title>Giant virus diversity and host interactions through global metagenomics.</title>
        <authorList>
            <person name="Schulz F."/>
            <person name="Roux S."/>
            <person name="Paez-Espino D."/>
            <person name="Jungbluth S."/>
            <person name="Walsh D.A."/>
            <person name="Denef V.J."/>
            <person name="McMahon K.D."/>
            <person name="Konstantinidis K.T."/>
            <person name="Eloe-Fadrosh E.A."/>
            <person name="Kyrpides N.C."/>
            <person name="Woyke T."/>
        </authorList>
    </citation>
    <scope>NUCLEOTIDE SEQUENCE</scope>
    <source>
        <strain evidence="1">GVMAG-M-3300023179-111</strain>
    </source>
</reference>
<proteinExistence type="predicted"/>
<organism evidence="1">
    <name type="scientific">viral metagenome</name>
    <dbReference type="NCBI Taxonomy" id="1070528"/>
    <lineage>
        <taxon>unclassified sequences</taxon>
        <taxon>metagenomes</taxon>
        <taxon>organismal metagenomes</taxon>
    </lineage>
</organism>
<evidence type="ECO:0000313" key="1">
    <source>
        <dbReference type="EMBL" id="QHT22482.1"/>
    </source>
</evidence>
<name>A0A6C0E194_9ZZZZ</name>
<sequence>MRHSMQLNKFYISLNFKLNKSLKLFNILFMLNINKKKFKYLYIN</sequence>
<protein>
    <submittedName>
        <fullName evidence="1">Uncharacterized protein</fullName>
    </submittedName>
</protein>
<dbReference type="AlphaFoldDB" id="A0A6C0E194"/>